<evidence type="ECO:0000313" key="6">
    <source>
        <dbReference type="EMBL" id="KAK7236291.1"/>
    </source>
</evidence>
<dbReference type="EMBL" id="JBBJCI010000285">
    <property type="protein sequence ID" value="KAK7236291.1"/>
    <property type="molecule type" value="Genomic_DNA"/>
</dbReference>
<dbReference type="Pfam" id="PF06602">
    <property type="entry name" value="Myotub-related"/>
    <property type="match status" value="1"/>
</dbReference>
<comment type="caution">
    <text evidence="6">The sequence shown here is derived from an EMBL/GenBank/DDBJ whole genome shotgun (WGS) entry which is preliminary data.</text>
</comment>
<dbReference type="PROSITE" id="PS50004">
    <property type="entry name" value="C2"/>
    <property type="match status" value="1"/>
</dbReference>
<dbReference type="PANTHER" id="PTHR10807:SF128">
    <property type="entry name" value="PHOSPHATIDYLINOSITOL-3,5-BISPHOSPHATE 3-PHOSPHATASE"/>
    <property type="match status" value="1"/>
</dbReference>
<dbReference type="PROSITE" id="PS50003">
    <property type="entry name" value="PH_DOMAIN"/>
    <property type="match status" value="1"/>
</dbReference>
<dbReference type="InterPro" id="IPR010569">
    <property type="entry name" value="Myotubularin-like_Pase_dom"/>
</dbReference>
<organism evidence="6 7">
    <name type="scientific">Aureococcus anophagefferens</name>
    <name type="common">Harmful bloom alga</name>
    <dbReference type="NCBI Taxonomy" id="44056"/>
    <lineage>
        <taxon>Eukaryota</taxon>
        <taxon>Sar</taxon>
        <taxon>Stramenopiles</taxon>
        <taxon>Ochrophyta</taxon>
        <taxon>Pelagophyceae</taxon>
        <taxon>Pelagomonadales</taxon>
        <taxon>Pelagomonadaceae</taxon>
        <taxon>Aureococcus</taxon>
    </lineage>
</organism>
<feature type="region of interest" description="Disordered" evidence="2">
    <location>
        <begin position="18"/>
        <end position="53"/>
    </location>
</feature>
<dbReference type="SMART" id="SM00233">
    <property type="entry name" value="PH"/>
    <property type="match status" value="1"/>
</dbReference>
<sequence length="745" mass="80027">MPDPPPEGLVRMPAARALAARPSEENIAHTALRSPGRDTLLDRPSHLSGRSTREDIEAYHASMLDDTEAEAAEEAAAVIFSGHLSKRGHVRATWKTRWFELREGAMVYFDSQGGRPLGAVLLGPETSVVPSGHKPNCVFISTPAAAKAARGAEVEALGCRVHKSLFVECGTSKEKERWMSAVFAVINLQRGPSLAVKGLRDRHCAWEPDSSKARTLEQVDRERFANIISDGGKATTSDRELIFGEVMRGVEKCRAERPQLRVKVHAGRDLPCVGDANGLADPFAKVMLGGVVARTRTCPESLDPRWGEALTLDFDRESMRFLVVEVWDENATIRGPSEEFMGRLVLPLAALGPDVRVDRWFHLGRRSSRDRGSRGQIRLEIATNVPLLAGLSEALAHAAALPVFAGGPGRGLGLPLAGAEAVEDCASDVTLVCTAGDQGATAANDGVLLLTNHRLLFARDEYWRGSKRPGLTCHASLGAVTGAELRTKGGVDSLVVHTATARTLEFQFHGVASRKVSAAADDGAAARRLDRGLLSRFDAMLGAVLGRRTGKPKEDRARVESVVIAARETECAAPERPLAGLDAPDADEGPPSARIHARLEFWLANRPRLLERCATAAAAAIAGFTSTSSAAHAALSYQRGTYDDDDDDNDGDDDDEASDGTDDDDAEGGELTAYAAARASTRVPRLLKFGWDLFDAARELQRLGIPDGAWRVTAANEDYSLCPTYARVLAVPRSVDDASLRAGRA</sequence>
<feature type="compositionally biased region" description="Acidic residues" evidence="2">
    <location>
        <begin position="643"/>
        <end position="668"/>
    </location>
</feature>
<dbReference type="InterPro" id="IPR035892">
    <property type="entry name" value="C2_domain_sf"/>
</dbReference>
<evidence type="ECO:0000256" key="2">
    <source>
        <dbReference type="SAM" id="MobiDB-lite"/>
    </source>
</evidence>
<comment type="similarity">
    <text evidence="1">Belongs to the protein-tyrosine phosphatase family. Non-receptor class myotubularin subfamily.</text>
</comment>
<dbReference type="InterPro" id="IPR030564">
    <property type="entry name" value="Myotubularin"/>
</dbReference>
<feature type="region of interest" description="Disordered" evidence="2">
    <location>
        <begin position="640"/>
        <end position="668"/>
    </location>
</feature>
<protein>
    <recommendedName>
        <fullName evidence="8">PH domain-containing protein</fullName>
    </recommendedName>
</protein>
<dbReference type="SUPFAM" id="SSF49562">
    <property type="entry name" value="C2 domain (Calcium/lipid-binding domain, CaLB)"/>
    <property type="match status" value="1"/>
</dbReference>
<feature type="domain" description="Myotubularin phosphatase" evidence="5">
    <location>
        <begin position="690"/>
        <end position="745"/>
    </location>
</feature>
<feature type="compositionally biased region" description="Basic and acidic residues" evidence="2">
    <location>
        <begin position="35"/>
        <end position="53"/>
    </location>
</feature>
<evidence type="ECO:0000259" key="4">
    <source>
        <dbReference type="PROSITE" id="PS50004"/>
    </source>
</evidence>
<reference evidence="6 7" key="1">
    <citation type="submission" date="2024-03" db="EMBL/GenBank/DDBJ databases">
        <title>Aureococcus anophagefferens CCMP1851 and Kratosvirus quantuckense: Draft genome of a second virus-susceptible host strain in the model system.</title>
        <authorList>
            <person name="Chase E."/>
            <person name="Truchon A.R."/>
            <person name="Schepens W."/>
            <person name="Wilhelm S.W."/>
        </authorList>
    </citation>
    <scope>NUCLEOTIDE SEQUENCE [LARGE SCALE GENOMIC DNA]</scope>
    <source>
        <strain evidence="6 7">CCMP1851</strain>
    </source>
</reference>
<evidence type="ECO:0000313" key="7">
    <source>
        <dbReference type="Proteomes" id="UP001363151"/>
    </source>
</evidence>
<dbReference type="SMART" id="SM00239">
    <property type="entry name" value="C2"/>
    <property type="match status" value="1"/>
</dbReference>
<dbReference type="PANTHER" id="PTHR10807">
    <property type="entry name" value="MYOTUBULARIN-RELATED"/>
    <property type="match status" value="1"/>
</dbReference>
<dbReference type="InterPro" id="IPR011993">
    <property type="entry name" value="PH-like_dom_sf"/>
</dbReference>
<keyword evidence="7" id="KW-1185">Reference proteome</keyword>
<dbReference type="PROSITE" id="PS51339">
    <property type="entry name" value="PPASE_MYOTUBULARIN"/>
    <property type="match status" value="1"/>
</dbReference>
<dbReference type="InterPro" id="IPR000008">
    <property type="entry name" value="C2_dom"/>
</dbReference>
<evidence type="ECO:0000259" key="3">
    <source>
        <dbReference type="PROSITE" id="PS50003"/>
    </source>
</evidence>
<dbReference type="CDD" id="cd00030">
    <property type="entry name" value="C2"/>
    <property type="match status" value="1"/>
</dbReference>
<name>A0ABR1FRD7_AURAN</name>
<accession>A0ABR1FRD7</accession>
<proteinExistence type="inferred from homology"/>
<dbReference type="InterPro" id="IPR029021">
    <property type="entry name" value="Prot-tyrosine_phosphatase-like"/>
</dbReference>
<evidence type="ECO:0008006" key="8">
    <source>
        <dbReference type="Google" id="ProtNLM"/>
    </source>
</evidence>
<dbReference type="CDD" id="cd00821">
    <property type="entry name" value="PH"/>
    <property type="match status" value="1"/>
</dbReference>
<dbReference type="Gene3D" id="2.30.29.30">
    <property type="entry name" value="Pleckstrin-homology domain (PH domain)/Phosphotyrosine-binding domain (PTB)"/>
    <property type="match status" value="1"/>
</dbReference>
<dbReference type="SUPFAM" id="SSF50729">
    <property type="entry name" value="PH domain-like"/>
    <property type="match status" value="1"/>
</dbReference>
<feature type="domain" description="PH" evidence="3">
    <location>
        <begin position="77"/>
        <end position="187"/>
    </location>
</feature>
<gene>
    <name evidence="6" type="ORF">SO694_000611125</name>
</gene>
<dbReference type="Pfam" id="PF00168">
    <property type="entry name" value="C2"/>
    <property type="match status" value="1"/>
</dbReference>
<feature type="domain" description="C2" evidence="4">
    <location>
        <begin position="242"/>
        <end position="361"/>
    </location>
</feature>
<dbReference type="Pfam" id="PF00169">
    <property type="entry name" value="PH"/>
    <property type="match status" value="1"/>
</dbReference>
<dbReference type="Gene3D" id="2.60.40.150">
    <property type="entry name" value="C2 domain"/>
    <property type="match status" value="1"/>
</dbReference>
<dbReference type="InterPro" id="IPR001849">
    <property type="entry name" value="PH_domain"/>
</dbReference>
<evidence type="ECO:0000259" key="5">
    <source>
        <dbReference type="PROSITE" id="PS51339"/>
    </source>
</evidence>
<dbReference type="Proteomes" id="UP001363151">
    <property type="component" value="Unassembled WGS sequence"/>
</dbReference>
<evidence type="ECO:0000256" key="1">
    <source>
        <dbReference type="ARBA" id="ARBA00007471"/>
    </source>
</evidence>
<dbReference type="SUPFAM" id="SSF52799">
    <property type="entry name" value="(Phosphotyrosine protein) phosphatases II"/>
    <property type="match status" value="1"/>
</dbReference>